<dbReference type="EMBL" id="SUME01000003">
    <property type="protein sequence ID" value="TJZ61505.1"/>
    <property type="molecule type" value="Genomic_DNA"/>
</dbReference>
<evidence type="ECO:0000256" key="1">
    <source>
        <dbReference type="SAM" id="Phobius"/>
    </source>
</evidence>
<keyword evidence="3" id="KW-1185">Reference proteome</keyword>
<comment type="caution">
    <text evidence="2">The sequence shown here is derived from an EMBL/GenBank/DDBJ whole genome shotgun (WGS) entry which is preliminary data.</text>
</comment>
<evidence type="ECO:0000313" key="3">
    <source>
        <dbReference type="Proteomes" id="UP000306808"/>
    </source>
</evidence>
<evidence type="ECO:0000313" key="2">
    <source>
        <dbReference type="EMBL" id="TJZ61505.1"/>
    </source>
</evidence>
<proteinExistence type="predicted"/>
<feature type="transmembrane region" description="Helical" evidence="1">
    <location>
        <begin position="46"/>
        <end position="68"/>
    </location>
</feature>
<sequence length="95" mass="10663">MMNPMIKHFLPRFVVAAGAMLLLVLQHMETQNGGGNNGMGLKIGLYLSLFTLLFEGIFLLCEMLYLLYKSQYKPALINVGLLLVGLLLFLFLARQ</sequence>
<name>A0A4U0P2M9_9SPHI</name>
<organism evidence="2 3">
    <name type="scientific">Sphingobacterium olei</name>
    <dbReference type="NCBI Taxonomy" id="2571155"/>
    <lineage>
        <taxon>Bacteria</taxon>
        <taxon>Pseudomonadati</taxon>
        <taxon>Bacteroidota</taxon>
        <taxon>Sphingobacteriia</taxon>
        <taxon>Sphingobacteriales</taxon>
        <taxon>Sphingobacteriaceae</taxon>
        <taxon>Sphingobacterium</taxon>
    </lineage>
</organism>
<dbReference type="AlphaFoldDB" id="A0A4U0P2M9"/>
<keyword evidence="1" id="KW-0472">Membrane</keyword>
<dbReference type="Proteomes" id="UP000306808">
    <property type="component" value="Unassembled WGS sequence"/>
</dbReference>
<keyword evidence="1" id="KW-0812">Transmembrane</keyword>
<protein>
    <submittedName>
        <fullName evidence="2">Uncharacterized protein</fullName>
    </submittedName>
</protein>
<gene>
    <name evidence="2" type="ORF">FAZ15_09960</name>
</gene>
<reference evidence="2 3" key="1">
    <citation type="submission" date="2019-04" db="EMBL/GenBank/DDBJ databases">
        <title>Sphingobacterium olei sp. nov., isolated from oil-contaminated soil.</title>
        <authorList>
            <person name="Liu B."/>
        </authorList>
    </citation>
    <scope>NUCLEOTIDE SEQUENCE [LARGE SCALE GENOMIC DNA]</scope>
    <source>
        <strain evidence="2 3">HAL-9</strain>
    </source>
</reference>
<keyword evidence="1" id="KW-1133">Transmembrane helix</keyword>
<feature type="transmembrane region" description="Helical" evidence="1">
    <location>
        <begin position="75"/>
        <end position="93"/>
    </location>
</feature>
<accession>A0A4U0P2M9</accession>
<dbReference type="RefSeq" id="WP_136901151.1">
    <property type="nucleotide sequence ID" value="NZ_SUME01000003.1"/>
</dbReference>